<evidence type="ECO:0000313" key="2">
    <source>
        <dbReference type="Proteomes" id="UP000547528"/>
    </source>
</evidence>
<protein>
    <submittedName>
        <fullName evidence="1">Uncharacterized protein</fullName>
    </submittedName>
</protein>
<reference evidence="1 2" key="1">
    <citation type="submission" date="2020-08" db="EMBL/GenBank/DDBJ databases">
        <title>Sequencing the genomes of 1000 actinobacteria strains.</title>
        <authorList>
            <person name="Klenk H.-P."/>
        </authorList>
    </citation>
    <scope>NUCLEOTIDE SEQUENCE [LARGE SCALE GENOMIC DNA]</scope>
    <source>
        <strain evidence="1 2">DSM 28238</strain>
    </source>
</reference>
<organism evidence="1 2">
    <name type="scientific">Garicola koreensis</name>
    <dbReference type="NCBI Taxonomy" id="1262554"/>
    <lineage>
        <taxon>Bacteria</taxon>
        <taxon>Bacillati</taxon>
        <taxon>Actinomycetota</taxon>
        <taxon>Actinomycetes</taxon>
        <taxon>Micrococcales</taxon>
        <taxon>Micrococcaceae</taxon>
        <taxon>Garicola</taxon>
    </lineage>
</organism>
<dbReference type="EMBL" id="JACIBT010000002">
    <property type="protein sequence ID" value="MBB3667506.1"/>
    <property type="molecule type" value="Genomic_DNA"/>
</dbReference>
<dbReference type="Proteomes" id="UP000547528">
    <property type="component" value="Unassembled WGS sequence"/>
</dbReference>
<proteinExistence type="predicted"/>
<evidence type="ECO:0000313" key="1">
    <source>
        <dbReference type="EMBL" id="MBB3667506.1"/>
    </source>
</evidence>
<keyword evidence="2" id="KW-1185">Reference proteome</keyword>
<accession>A0A7W5XZI7</accession>
<dbReference type="RefSeq" id="WP_183357932.1">
    <property type="nucleotide sequence ID" value="NZ_BAABKR010000001.1"/>
</dbReference>
<dbReference type="AlphaFoldDB" id="A0A7W5XZI7"/>
<gene>
    <name evidence="1" type="ORF">FHX47_001125</name>
</gene>
<name>A0A7W5XZI7_9MICC</name>
<sequence length="52" mass="5538">MLASTIVDDVAAGGVHHGADVMWSSMPQRPAYTRLGVVGRGSTVMPSRCRPR</sequence>
<comment type="caution">
    <text evidence="1">The sequence shown here is derived from an EMBL/GenBank/DDBJ whole genome shotgun (WGS) entry which is preliminary data.</text>
</comment>